<dbReference type="GO" id="GO:0016829">
    <property type="term" value="F:lyase activity"/>
    <property type="evidence" value="ECO:0007669"/>
    <property type="project" value="UniProtKB-KW"/>
</dbReference>
<evidence type="ECO:0000256" key="1">
    <source>
        <dbReference type="ARBA" id="ARBA00003810"/>
    </source>
</evidence>
<proteinExistence type="predicted"/>
<evidence type="ECO:0000313" key="7">
    <source>
        <dbReference type="EMBL" id="CEG11558.1"/>
    </source>
</evidence>
<evidence type="ECO:0000256" key="5">
    <source>
        <dbReference type="ARBA" id="ARBA00032523"/>
    </source>
</evidence>
<reference evidence="7" key="1">
    <citation type="submission" date="2014-09" db="EMBL/GenBank/DDBJ databases">
        <authorList>
            <person name="Probst J Alexander"/>
        </authorList>
    </citation>
    <scope>NUCLEOTIDE SEQUENCE</scope>
</reference>
<accession>A0A098E6H3</accession>
<keyword evidence="3" id="KW-0456">Lyase</keyword>
<comment type="function">
    <text evidence="1">Catalyzes the formation of 4-(hydroxymethyl)-2-furancarboxaldehyde phosphate (4-HFC-P) from two molecules of glyceraldehyde-3-P (GA-3-P).</text>
</comment>
<evidence type="ECO:0000256" key="3">
    <source>
        <dbReference type="ARBA" id="ARBA00023239"/>
    </source>
</evidence>
<keyword evidence="4" id="KW-0704">Schiff base</keyword>
<evidence type="ECO:0000256" key="6">
    <source>
        <dbReference type="ARBA" id="ARBA00047628"/>
    </source>
</evidence>
<evidence type="ECO:0000256" key="2">
    <source>
        <dbReference type="ARBA" id="ARBA00012553"/>
    </source>
</evidence>
<dbReference type="EMBL" id="CCXY01000060">
    <property type="protein sequence ID" value="CEG11558.1"/>
    <property type="molecule type" value="Genomic_DNA"/>
</dbReference>
<organism evidence="7">
    <name type="scientific">groundwater metagenome</name>
    <dbReference type="NCBI Taxonomy" id="717931"/>
    <lineage>
        <taxon>unclassified sequences</taxon>
        <taxon>metagenomes</taxon>
        <taxon>ecological metagenomes</taxon>
    </lineage>
</organism>
<dbReference type="PIRSF" id="PIRSF015957">
    <property type="entry name" value="UCP015957"/>
    <property type="match status" value="1"/>
</dbReference>
<sequence>MKLLVSVKNVLECINAIEGKVDIIDIKNPEEGALGACTPKTIREIVKISHNFNLPCSAAIGDVRHVGNASLAASGAAMCGADYIKAGLKTEDTKIAGSVMKEVVKEVRKYKNLNGENIKVVAVGFADWQRANTFPVEELYDVGLTSNCDVLMIDTSIKDGKNLFDFVKEKEILNFAKTAHALGFEVGVAGSLRNKEISVLKNIKEIDVIGVRGAVCPNFERKGEIDKDMVKELKENLERE</sequence>
<protein>
    <recommendedName>
        <fullName evidence="2">(5-formylfuran-3-yl)methyl phosphate synthase</fullName>
        <ecNumber evidence="2">4.2.3.153</ecNumber>
    </recommendedName>
    <alternativeName>
        <fullName evidence="5">4-(hydroxymethyl)-2-furancarboxaldehyde-phosphate synthase</fullName>
    </alternativeName>
</protein>
<dbReference type="AlphaFoldDB" id="A0A098E6H3"/>
<dbReference type="EC" id="4.2.3.153" evidence="2"/>
<evidence type="ECO:0000256" key="4">
    <source>
        <dbReference type="ARBA" id="ARBA00023270"/>
    </source>
</evidence>
<gene>
    <name evidence="7" type="ORF">MSIBF_A1520007</name>
</gene>
<comment type="catalytic activity">
    <reaction evidence="6">
        <text>2 D-glyceraldehyde 3-phosphate = 4-(hydroxymethyl)-2-furancarboxaldehyde phosphate + phosphate + 2 H2O</text>
        <dbReference type="Rhea" id="RHEA:43536"/>
        <dbReference type="ChEBI" id="CHEBI:15377"/>
        <dbReference type="ChEBI" id="CHEBI:43474"/>
        <dbReference type="ChEBI" id="CHEBI:59776"/>
        <dbReference type="ChEBI" id="CHEBI:83407"/>
        <dbReference type="EC" id="4.2.3.153"/>
    </reaction>
</comment>
<name>A0A098E6H3_9ZZZZ</name>
<dbReference type="Pfam" id="PF04476">
    <property type="entry name" value="4HFCP_synth"/>
    <property type="match status" value="1"/>
</dbReference>
<dbReference type="InterPro" id="IPR007565">
    <property type="entry name" value="4HFCP_synth"/>
</dbReference>